<evidence type="ECO:0000256" key="2">
    <source>
        <dbReference type="SAM" id="SignalP"/>
    </source>
</evidence>
<dbReference type="RefSeq" id="WP_050428567.1">
    <property type="nucleotide sequence ID" value="NZ_CP012159.1"/>
</dbReference>
<feature type="signal peptide" evidence="2">
    <location>
        <begin position="1"/>
        <end position="28"/>
    </location>
</feature>
<evidence type="ECO:0000313" key="4">
    <source>
        <dbReference type="Proteomes" id="UP000067626"/>
    </source>
</evidence>
<proteinExistence type="predicted"/>
<keyword evidence="2" id="KW-0732">Signal</keyword>
<name>A0A0K1E562_CHOCO</name>
<protein>
    <submittedName>
        <fullName evidence="3">Uncharacterized protein</fullName>
    </submittedName>
</protein>
<dbReference type="AlphaFoldDB" id="A0A0K1E562"/>
<reference evidence="3 4" key="1">
    <citation type="submission" date="2015-07" db="EMBL/GenBank/DDBJ databases">
        <title>Genome analysis of myxobacterium Chondromyces crocatus Cm c5 reveals a high potential for natural compound synthesis and the genetic basis for the loss of fruiting body formation.</title>
        <authorList>
            <person name="Zaburannyi N."/>
            <person name="Bunk B."/>
            <person name="Maier J."/>
            <person name="Overmann J."/>
            <person name="Mueller R."/>
        </authorList>
    </citation>
    <scope>NUCLEOTIDE SEQUENCE [LARGE SCALE GENOMIC DNA]</scope>
    <source>
        <strain evidence="3 4">Cm c5</strain>
    </source>
</reference>
<feature type="chain" id="PRO_5005458895" evidence="2">
    <location>
        <begin position="29"/>
        <end position="115"/>
    </location>
</feature>
<dbReference type="OrthoDB" id="5517110at2"/>
<organism evidence="3 4">
    <name type="scientific">Chondromyces crocatus</name>
    <dbReference type="NCBI Taxonomy" id="52"/>
    <lineage>
        <taxon>Bacteria</taxon>
        <taxon>Pseudomonadati</taxon>
        <taxon>Myxococcota</taxon>
        <taxon>Polyangia</taxon>
        <taxon>Polyangiales</taxon>
        <taxon>Polyangiaceae</taxon>
        <taxon>Chondromyces</taxon>
    </lineage>
</organism>
<dbReference type="PROSITE" id="PS51257">
    <property type="entry name" value="PROKAR_LIPOPROTEIN"/>
    <property type="match status" value="1"/>
</dbReference>
<keyword evidence="4" id="KW-1185">Reference proteome</keyword>
<feature type="region of interest" description="Disordered" evidence="1">
    <location>
        <begin position="23"/>
        <end position="62"/>
    </location>
</feature>
<dbReference type="Proteomes" id="UP000067626">
    <property type="component" value="Chromosome"/>
</dbReference>
<dbReference type="KEGG" id="ccro:CMC5_001010"/>
<evidence type="ECO:0000256" key="1">
    <source>
        <dbReference type="SAM" id="MobiDB-lite"/>
    </source>
</evidence>
<dbReference type="STRING" id="52.CMC5_001010"/>
<accession>A0A0K1E562</accession>
<gene>
    <name evidence="3" type="ORF">CMC5_001010</name>
</gene>
<evidence type="ECO:0000313" key="3">
    <source>
        <dbReference type="EMBL" id="AKT35989.1"/>
    </source>
</evidence>
<sequence>MTPKALALALTAASLLAIGACSPPPKQAEVPDVQAESGVDMAPDEHAGAADPSATAPSDPEEMRTKCCEECKAGLAKDRTGAPPDTIPCADYTDTLSPWCLEHFRANPLMASKCQ</sequence>
<feature type="compositionally biased region" description="Low complexity" evidence="1">
    <location>
        <begin position="49"/>
        <end position="58"/>
    </location>
</feature>
<dbReference type="EMBL" id="CP012159">
    <property type="protein sequence ID" value="AKT35989.1"/>
    <property type="molecule type" value="Genomic_DNA"/>
</dbReference>